<dbReference type="GO" id="GO:0000156">
    <property type="term" value="F:phosphorelay response regulator activity"/>
    <property type="evidence" value="ECO:0007669"/>
    <property type="project" value="TreeGrafter"/>
</dbReference>
<gene>
    <name evidence="10" type="ORF">C900_01990</name>
</gene>
<dbReference type="InterPro" id="IPR000595">
    <property type="entry name" value="cNMP-bd_dom"/>
</dbReference>
<accession>L8JT22</accession>
<keyword evidence="1 6" id="KW-0597">Phosphoprotein</keyword>
<dbReference type="SUPFAM" id="SSF51206">
    <property type="entry name" value="cAMP-binding domain-like"/>
    <property type="match status" value="1"/>
</dbReference>
<dbReference type="InterPro" id="IPR011006">
    <property type="entry name" value="CheY-like_superfamily"/>
</dbReference>
<keyword evidence="4" id="KW-0238">DNA-binding</keyword>
<feature type="modified residue" description="4-aspartylphosphate" evidence="6">
    <location>
        <position position="52"/>
    </location>
</feature>
<dbReference type="Pfam" id="PF00072">
    <property type="entry name" value="Response_reg"/>
    <property type="match status" value="1"/>
</dbReference>
<dbReference type="PROSITE" id="PS50110">
    <property type="entry name" value="RESPONSE_REGULATORY"/>
    <property type="match status" value="1"/>
</dbReference>
<dbReference type="Proteomes" id="UP000011135">
    <property type="component" value="Unassembled WGS sequence"/>
</dbReference>
<dbReference type="PANTHER" id="PTHR48111">
    <property type="entry name" value="REGULATOR OF RPOS"/>
    <property type="match status" value="1"/>
</dbReference>
<organism evidence="10 11">
    <name type="scientific">Fulvivirga imtechensis AK7</name>
    <dbReference type="NCBI Taxonomy" id="1237149"/>
    <lineage>
        <taxon>Bacteria</taxon>
        <taxon>Pseudomonadati</taxon>
        <taxon>Bacteroidota</taxon>
        <taxon>Cytophagia</taxon>
        <taxon>Cytophagales</taxon>
        <taxon>Fulvivirgaceae</taxon>
        <taxon>Fulvivirga</taxon>
    </lineage>
</organism>
<dbReference type="CDD" id="cd00038">
    <property type="entry name" value="CAP_ED"/>
    <property type="match status" value="1"/>
</dbReference>
<dbReference type="PROSITE" id="PS51063">
    <property type="entry name" value="HTH_CRP_2"/>
    <property type="match status" value="1"/>
</dbReference>
<dbReference type="PATRIC" id="fig|1237149.3.peg.1945"/>
<dbReference type="Pfam" id="PF00027">
    <property type="entry name" value="cNMP_binding"/>
    <property type="match status" value="1"/>
</dbReference>
<evidence type="ECO:0000256" key="6">
    <source>
        <dbReference type="PROSITE-ProRule" id="PRU00169"/>
    </source>
</evidence>
<evidence type="ECO:0000259" key="9">
    <source>
        <dbReference type="PROSITE" id="PS51063"/>
    </source>
</evidence>
<dbReference type="PRINTS" id="PR00034">
    <property type="entry name" value="HTHCRP"/>
</dbReference>
<evidence type="ECO:0000259" key="8">
    <source>
        <dbReference type="PROSITE" id="PS50110"/>
    </source>
</evidence>
<dbReference type="SMART" id="SM00100">
    <property type="entry name" value="cNMP"/>
    <property type="match status" value="1"/>
</dbReference>
<proteinExistence type="predicted"/>
<evidence type="ECO:0000256" key="2">
    <source>
        <dbReference type="ARBA" id="ARBA00023012"/>
    </source>
</evidence>
<dbReference type="GO" id="GO:0032993">
    <property type="term" value="C:protein-DNA complex"/>
    <property type="evidence" value="ECO:0007669"/>
    <property type="project" value="TreeGrafter"/>
</dbReference>
<keyword evidence="5" id="KW-0804">Transcription</keyword>
<dbReference type="PANTHER" id="PTHR48111:SF4">
    <property type="entry name" value="DNA-BINDING DUAL TRANSCRIPTIONAL REGULATOR OMPR"/>
    <property type="match status" value="1"/>
</dbReference>
<keyword evidence="3" id="KW-0805">Transcription regulation</keyword>
<reference evidence="10 11" key="1">
    <citation type="submission" date="2012-12" db="EMBL/GenBank/DDBJ databases">
        <title>Genome assembly of Fulvivirga imtechensis AK7.</title>
        <authorList>
            <person name="Nupur N."/>
            <person name="Khatri I."/>
            <person name="Kumar R."/>
            <person name="Subramanian S."/>
            <person name="Pinnaka A."/>
        </authorList>
    </citation>
    <scope>NUCLEOTIDE SEQUENCE [LARGE SCALE GENOMIC DNA]</scope>
    <source>
        <strain evidence="10 11">AK7</strain>
    </source>
</reference>
<keyword evidence="2" id="KW-0902">Two-component regulatory system</keyword>
<dbReference type="InterPro" id="IPR036390">
    <property type="entry name" value="WH_DNA-bd_sf"/>
</dbReference>
<feature type="domain" description="Response regulatory" evidence="8">
    <location>
        <begin position="3"/>
        <end position="119"/>
    </location>
</feature>
<dbReference type="SMART" id="SM00448">
    <property type="entry name" value="REC"/>
    <property type="match status" value="1"/>
</dbReference>
<dbReference type="PROSITE" id="PS50042">
    <property type="entry name" value="CNMP_BINDING_3"/>
    <property type="match status" value="1"/>
</dbReference>
<dbReference type="RefSeq" id="WP_009579437.1">
    <property type="nucleotide sequence ID" value="NZ_AMZN01000029.1"/>
</dbReference>
<feature type="domain" description="HTH crp-type" evidence="9">
    <location>
        <begin position="274"/>
        <end position="345"/>
    </location>
</feature>
<dbReference type="InterPro" id="IPR018490">
    <property type="entry name" value="cNMP-bd_dom_sf"/>
</dbReference>
<dbReference type="eggNOG" id="COG0664">
    <property type="taxonomic scope" value="Bacteria"/>
</dbReference>
<sequence length="357" mass="41027">MKKILVIEDNKEIRENIVEILELDGYKTVEAGNGKEGVQKALEELPDLIICDIMMPELDGYGVLHILVKKEATANIPFIFLTAKAERTDMRKGMNLGADDYLTKPFEDTELLDAIEIRLRKAEALRKEYLSNAEGLNEFIKDAKNVHDLNHLHADKKARQYKKKHDIYREGEYANYVYFLVSGKVKSIRTNEDGKELITGIYTAGEFFGYETLLENKEHDDSAETMEDSEIIFIPRDEFFDLVYTNRDVSRKFIEMLSNKVTEKEQKLLNLAYNSVRQRTAEALLTVSEKFNPEGTESFELGISRDDLANMVGTATESVIRVISDLKDEGIIETRSGRIVIKDKNKLLQIQRWHFAK</sequence>
<dbReference type="InterPro" id="IPR014710">
    <property type="entry name" value="RmlC-like_jellyroll"/>
</dbReference>
<dbReference type="GO" id="GO:0005829">
    <property type="term" value="C:cytosol"/>
    <property type="evidence" value="ECO:0007669"/>
    <property type="project" value="TreeGrafter"/>
</dbReference>
<evidence type="ECO:0000256" key="3">
    <source>
        <dbReference type="ARBA" id="ARBA00023015"/>
    </source>
</evidence>
<dbReference type="GO" id="GO:0006355">
    <property type="term" value="P:regulation of DNA-templated transcription"/>
    <property type="evidence" value="ECO:0007669"/>
    <property type="project" value="InterPro"/>
</dbReference>
<dbReference type="SUPFAM" id="SSF46785">
    <property type="entry name" value="Winged helix' DNA-binding domain"/>
    <property type="match status" value="1"/>
</dbReference>
<protein>
    <submittedName>
        <fullName evidence="10">Transcriptional regulator, Crp/Fnr family</fullName>
    </submittedName>
</protein>
<dbReference type="InterPro" id="IPR012318">
    <property type="entry name" value="HTH_CRP"/>
</dbReference>
<dbReference type="Gene3D" id="2.60.120.10">
    <property type="entry name" value="Jelly Rolls"/>
    <property type="match status" value="1"/>
</dbReference>
<dbReference type="SUPFAM" id="SSF52172">
    <property type="entry name" value="CheY-like"/>
    <property type="match status" value="1"/>
</dbReference>
<dbReference type="OrthoDB" id="9127033at2"/>
<dbReference type="InterPro" id="IPR036388">
    <property type="entry name" value="WH-like_DNA-bd_sf"/>
</dbReference>
<feature type="domain" description="Cyclic nucleotide-binding" evidence="7">
    <location>
        <begin position="159"/>
        <end position="260"/>
    </location>
</feature>
<evidence type="ECO:0000313" key="10">
    <source>
        <dbReference type="EMBL" id="ELR71995.1"/>
    </source>
</evidence>
<evidence type="ECO:0000313" key="11">
    <source>
        <dbReference type="Proteomes" id="UP000011135"/>
    </source>
</evidence>
<dbReference type="Gene3D" id="1.10.10.10">
    <property type="entry name" value="Winged helix-like DNA-binding domain superfamily/Winged helix DNA-binding domain"/>
    <property type="match status" value="1"/>
</dbReference>
<evidence type="ECO:0000256" key="4">
    <source>
        <dbReference type="ARBA" id="ARBA00023125"/>
    </source>
</evidence>
<dbReference type="Pfam" id="PF13545">
    <property type="entry name" value="HTH_Crp_2"/>
    <property type="match status" value="1"/>
</dbReference>
<dbReference type="AlphaFoldDB" id="L8JT22"/>
<dbReference type="GO" id="GO:0000976">
    <property type="term" value="F:transcription cis-regulatory region binding"/>
    <property type="evidence" value="ECO:0007669"/>
    <property type="project" value="TreeGrafter"/>
</dbReference>
<dbReference type="EMBL" id="AMZN01000029">
    <property type="protein sequence ID" value="ELR71995.1"/>
    <property type="molecule type" value="Genomic_DNA"/>
</dbReference>
<dbReference type="InterPro" id="IPR001789">
    <property type="entry name" value="Sig_transdc_resp-reg_receiver"/>
</dbReference>
<dbReference type="eggNOG" id="COG0745">
    <property type="taxonomic scope" value="Bacteria"/>
</dbReference>
<evidence type="ECO:0000256" key="1">
    <source>
        <dbReference type="ARBA" id="ARBA00022553"/>
    </source>
</evidence>
<dbReference type="Gene3D" id="3.40.50.2300">
    <property type="match status" value="1"/>
</dbReference>
<dbReference type="SMART" id="SM00419">
    <property type="entry name" value="HTH_CRP"/>
    <property type="match status" value="1"/>
</dbReference>
<keyword evidence="11" id="KW-1185">Reference proteome</keyword>
<name>L8JT22_9BACT</name>
<dbReference type="CDD" id="cd17574">
    <property type="entry name" value="REC_OmpR"/>
    <property type="match status" value="1"/>
</dbReference>
<dbReference type="STRING" id="1237149.C900_01990"/>
<dbReference type="InterPro" id="IPR039420">
    <property type="entry name" value="WalR-like"/>
</dbReference>
<evidence type="ECO:0000259" key="7">
    <source>
        <dbReference type="PROSITE" id="PS50042"/>
    </source>
</evidence>
<comment type="caution">
    <text evidence="10">The sequence shown here is derived from an EMBL/GenBank/DDBJ whole genome shotgun (WGS) entry which is preliminary data.</text>
</comment>
<evidence type="ECO:0000256" key="5">
    <source>
        <dbReference type="ARBA" id="ARBA00023163"/>
    </source>
</evidence>